<dbReference type="CDD" id="cd03221">
    <property type="entry name" value="ABCF_EF-3"/>
    <property type="match status" value="2"/>
</dbReference>
<organism evidence="12 13">
    <name type="scientific">Marichromatium gracile</name>
    <name type="common">Chromatium gracile</name>
    <dbReference type="NCBI Taxonomy" id="1048"/>
    <lineage>
        <taxon>Bacteria</taxon>
        <taxon>Pseudomonadati</taxon>
        <taxon>Pseudomonadota</taxon>
        <taxon>Gammaproteobacteria</taxon>
        <taxon>Chromatiales</taxon>
        <taxon>Chromatiaceae</taxon>
        <taxon>Marichromatium</taxon>
    </lineage>
</organism>
<dbReference type="Gene3D" id="3.40.50.300">
    <property type="entry name" value="P-loop containing nucleotide triphosphate hydrolases"/>
    <property type="match status" value="2"/>
</dbReference>
<feature type="compositionally biased region" description="Basic and acidic residues" evidence="10">
    <location>
        <begin position="531"/>
        <end position="546"/>
    </location>
</feature>
<dbReference type="PROSITE" id="PS00211">
    <property type="entry name" value="ABC_TRANSPORTER_1"/>
    <property type="match status" value="2"/>
</dbReference>
<feature type="coiled-coil region" evidence="9">
    <location>
        <begin position="605"/>
        <end position="632"/>
    </location>
</feature>
<dbReference type="InterPro" id="IPR043686">
    <property type="entry name" value="Uup"/>
</dbReference>
<keyword evidence="1 9" id="KW-0963">Cytoplasm</keyword>
<comment type="subcellular location">
    <subcellularLocation>
        <location evidence="9">Cytoplasm</location>
    </subcellularLocation>
    <text evidence="9">Associates with ribosomes.</text>
</comment>
<feature type="binding site" evidence="9">
    <location>
        <begin position="36"/>
        <end position="43"/>
    </location>
    <ligand>
        <name>ATP</name>
        <dbReference type="ChEBI" id="CHEBI:30616"/>
        <label>1</label>
    </ligand>
</feature>
<dbReference type="InterPro" id="IPR027417">
    <property type="entry name" value="P-loop_NTPase"/>
</dbReference>
<keyword evidence="6 9" id="KW-0067">ATP-binding</keyword>
<dbReference type="Pfam" id="PF16326">
    <property type="entry name" value="ABC_tran_CTD"/>
    <property type="match status" value="1"/>
</dbReference>
<feature type="region of interest" description="Disordered" evidence="10">
    <location>
        <begin position="531"/>
        <end position="563"/>
    </location>
</feature>
<accession>A0ABR5VHG0</accession>
<dbReference type="InterPro" id="IPR051309">
    <property type="entry name" value="ABCF_ATPase"/>
</dbReference>
<feature type="domain" description="ABC transporter" evidence="11">
    <location>
        <begin position="4"/>
        <end position="253"/>
    </location>
</feature>
<evidence type="ECO:0000313" key="13">
    <source>
        <dbReference type="Proteomes" id="UP000075766"/>
    </source>
</evidence>
<dbReference type="InterPro" id="IPR017871">
    <property type="entry name" value="ABC_transporter-like_CS"/>
</dbReference>
<keyword evidence="5 9" id="KW-0378">Hydrolase</keyword>
<evidence type="ECO:0000256" key="6">
    <source>
        <dbReference type="ARBA" id="ARBA00022840"/>
    </source>
</evidence>
<keyword evidence="7 9" id="KW-0238">DNA-binding</keyword>
<feature type="domain" description="ABC transporter" evidence="11">
    <location>
        <begin position="320"/>
        <end position="538"/>
    </location>
</feature>
<keyword evidence="2 9" id="KW-0677">Repeat</keyword>
<dbReference type="InterPro" id="IPR003593">
    <property type="entry name" value="AAA+_ATPase"/>
</dbReference>
<dbReference type="SMART" id="SM00382">
    <property type="entry name" value="AAA"/>
    <property type="match status" value="2"/>
</dbReference>
<evidence type="ECO:0000256" key="3">
    <source>
        <dbReference type="ARBA" id="ARBA00022741"/>
    </source>
</evidence>
<dbReference type="GO" id="GO:0005524">
    <property type="term" value="F:ATP binding"/>
    <property type="evidence" value="ECO:0007669"/>
    <property type="project" value="UniProtKB-KW"/>
</dbReference>
<comment type="catalytic activity">
    <reaction evidence="9">
        <text>ATP + H2O = ADP + phosphate + H(+)</text>
        <dbReference type="Rhea" id="RHEA:13065"/>
        <dbReference type="ChEBI" id="CHEBI:15377"/>
        <dbReference type="ChEBI" id="CHEBI:15378"/>
        <dbReference type="ChEBI" id="CHEBI:30616"/>
        <dbReference type="ChEBI" id="CHEBI:43474"/>
        <dbReference type="ChEBI" id="CHEBI:456216"/>
    </reaction>
</comment>
<dbReference type="Gene3D" id="1.10.287.380">
    <property type="entry name" value="Valyl-tRNA synthetase, C-terminal domain"/>
    <property type="match status" value="1"/>
</dbReference>
<evidence type="ECO:0000256" key="4">
    <source>
        <dbReference type="ARBA" id="ARBA00022763"/>
    </source>
</evidence>
<evidence type="ECO:0000256" key="1">
    <source>
        <dbReference type="ARBA" id="ARBA00022490"/>
    </source>
</evidence>
<dbReference type="Proteomes" id="UP000075766">
    <property type="component" value="Unassembled WGS sequence"/>
</dbReference>
<evidence type="ECO:0000259" key="11">
    <source>
        <dbReference type="PROSITE" id="PS50893"/>
    </source>
</evidence>
<keyword evidence="3 9" id="KW-0547">Nucleotide-binding</keyword>
<evidence type="ECO:0000256" key="9">
    <source>
        <dbReference type="HAMAP-Rule" id="MF_00848"/>
    </source>
</evidence>
<comment type="function">
    <text evidence="9">Probably plays a role in ribosome assembly or function. May be involved in resolution of branched DNA intermediates that result from template switching in postreplication gaps. Binds DNA and has ATPase activity.</text>
</comment>
<keyword evidence="8 9" id="KW-0234">DNA repair</keyword>
<keyword evidence="13" id="KW-1185">Reference proteome</keyword>
<dbReference type="PANTHER" id="PTHR42855:SF1">
    <property type="entry name" value="ABC TRANSPORTER DOMAIN-CONTAINING PROTEIN"/>
    <property type="match status" value="1"/>
</dbReference>
<name>A0ABR5VHG0_MARGR</name>
<dbReference type="PROSITE" id="PS50893">
    <property type="entry name" value="ABC_TRANSPORTER_2"/>
    <property type="match status" value="2"/>
</dbReference>
<feature type="binding site" evidence="9">
    <location>
        <begin position="352"/>
        <end position="359"/>
    </location>
    <ligand>
        <name>ATP</name>
        <dbReference type="ChEBI" id="CHEBI:30616"/>
        <label>2</label>
    </ligand>
</feature>
<keyword evidence="4 9" id="KW-0227">DNA damage</keyword>
<dbReference type="PANTHER" id="PTHR42855">
    <property type="entry name" value="ABC TRANSPORTER ATP-BINDING SUBUNIT"/>
    <property type="match status" value="1"/>
</dbReference>
<evidence type="ECO:0000313" key="12">
    <source>
        <dbReference type="EMBL" id="KXX65126.1"/>
    </source>
</evidence>
<protein>
    <recommendedName>
        <fullName evidence="9">ATP-binding protein Uup</fullName>
        <ecNumber evidence="9">3.6.1.-</ecNumber>
    </recommendedName>
</protein>
<dbReference type="Pfam" id="PF12848">
    <property type="entry name" value="ABC_tran_Xtn"/>
    <property type="match status" value="1"/>
</dbReference>
<gene>
    <name evidence="9" type="primary">uup</name>
    <name evidence="12" type="ORF">AY586_11265</name>
</gene>
<reference evidence="12 13" key="1">
    <citation type="submission" date="2016-02" db="EMBL/GenBank/DDBJ databases">
        <title>Genome sequence of Marichromatium gracile YL-28, a purple sulfur bacterium.</title>
        <authorList>
            <person name="Zhao C."/>
            <person name="Hong X."/>
            <person name="Chen S."/>
            <person name="Yang S."/>
        </authorList>
    </citation>
    <scope>NUCLEOTIDE SEQUENCE [LARGE SCALE GENOMIC DNA]</scope>
    <source>
        <strain evidence="12 13">YL28</strain>
    </source>
</reference>
<dbReference type="EMBL" id="LSYU01000039">
    <property type="protein sequence ID" value="KXX65126.1"/>
    <property type="molecule type" value="Genomic_DNA"/>
</dbReference>
<comment type="caution">
    <text evidence="12">The sequence shown here is derived from an EMBL/GenBank/DDBJ whole genome shotgun (WGS) entry which is preliminary data.</text>
</comment>
<evidence type="ECO:0000256" key="2">
    <source>
        <dbReference type="ARBA" id="ARBA00022737"/>
    </source>
</evidence>
<keyword evidence="9" id="KW-0175">Coiled coil</keyword>
<dbReference type="InterPro" id="IPR037118">
    <property type="entry name" value="Val-tRNA_synth_C_sf"/>
</dbReference>
<dbReference type="EC" id="3.6.1.-" evidence="9"/>
<evidence type="ECO:0000256" key="7">
    <source>
        <dbReference type="ARBA" id="ARBA00023125"/>
    </source>
</evidence>
<proteinExistence type="inferred from homology"/>
<sequence>MSLLSLDDVSLSYGLPPLLDGVSFTIERGERVCLIGRNGAGKSTLMRIVAGEVQPDGGQRRVGQGMRIAKLDQELPVGHEASVFEVVAGGLGELGELVREYFTCSHALGADAGEDELARLARLQQRLDDEGGWEIEQRTERVISRLGLDPQGRFEALSGGQQRRVLLARALVTEPDLLLLDEPTNHLDIDSIDWLESFLVDFQGALLFITHDRRFLQRLATRILELDRGKLTDWPGDYDNYLRRREERLHAEAQAAAQFDRRLAEEERWIRQGIKARRTRNEGRVRALEAMREARRARREQQGQARIRVDAGERSGKLVVEADGLTHTWGEKTVIRDFSTLILRGDKVGVIGPNGAGKSTLLKLLLGALEPQQGRVRLGTNLEVAYFDQLRAQLDPERSVQDNVAEGSDQIEVEGRSLHVLSYLKDFLFTPERARQPVKALSGGERNRLLLAKLFTRPANLLVLDEPTNDLDAETLELLDELLVNFQGTLLLVSHDRALLDNVVTSTLVFEGEGRIGEYVGGYTDWQRQQARREAEAAAAERERARPAKTAPAPRPKREGGKLGYKETRELAELPARIESLEQAQAELHARMADPAFYRDAGEAVAATRAELEAVECELEQAFARWEALEARRG</sequence>
<dbReference type="InterPro" id="IPR032781">
    <property type="entry name" value="ABC_tran_Xtn"/>
</dbReference>
<evidence type="ECO:0000256" key="8">
    <source>
        <dbReference type="ARBA" id="ARBA00023204"/>
    </source>
</evidence>
<dbReference type="InterPro" id="IPR032524">
    <property type="entry name" value="ABC_tran_C"/>
</dbReference>
<dbReference type="SUPFAM" id="SSF52540">
    <property type="entry name" value="P-loop containing nucleoside triphosphate hydrolases"/>
    <property type="match status" value="2"/>
</dbReference>
<evidence type="ECO:0000256" key="5">
    <source>
        <dbReference type="ARBA" id="ARBA00022801"/>
    </source>
</evidence>
<dbReference type="Pfam" id="PF00005">
    <property type="entry name" value="ABC_tran"/>
    <property type="match status" value="2"/>
</dbReference>
<evidence type="ECO:0000256" key="10">
    <source>
        <dbReference type="SAM" id="MobiDB-lite"/>
    </source>
</evidence>
<dbReference type="RefSeq" id="WP_062273908.1">
    <property type="nucleotide sequence ID" value="NZ_LSYU01000039.1"/>
</dbReference>
<dbReference type="InterPro" id="IPR003439">
    <property type="entry name" value="ABC_transporter-like_ATP-bd"/>
</dbReference>
<comment type="similarity">
    <text evidence="9">Belongs to the ABC transporter superfamily. ABCF family. Uup subfamily.</text>
</comment>
<dbReference type="HAMAP" id="MF_00848">
    <property type="entry name" value="Uup"/>
    <property type="match status" value="1"/>
</dbReference>